<reference evidence="3" key="1">
    <citation type="submission" date="2014-11" db="EMBL/GenBank/DDBJ databases">
        <authorList>
            <person name="Otto D Thomas"/>
            <person name="Naeem Raeece"/>
        </authorList>
    </citation>
    <scope>NUCLEOTIDE SEQUENCE</scope>
</reference>
<dbReference type="GO" id="GO:0051536">
    <property type="term" value="F:iron-sulfur cluster binding"/>
    <property type="evidence" value="ECO:0007669"/>
    <property type="project" value="InterPro"/>
</dbReference>
<sequence length="219" mass="23669">MVRRGISAGVGLRELRVHPPSVSVLATETKTAITKDPIISPFEDLGDKLSQMGTSDTLPLTEDNVEKVLDECRPYLVADGGNVSLKEIDGPDVYLQLEGACGSCASSIVTVQMGISRRLREKIPEIGEIKAVSASEEGEEISEAGIETVLDGVRPFLKVTGATIELVQFARPSQYAATVKLRISGRVTAAISRSVKMEIIARLRRQFPIISDVNFEGDE</sequence>
<dbReference type="EMBL" id="CDMZ01001338">
    <property type="protein sequence ID" value="CEM31103.1"/>
    <property type="molecule type" value="Genomic_DNA"/>
</dbReference>
<name>A0A0G4GLV4_9ALVE</name>
<accession>A0A0G4GLV4</accession>
<dbReference type="Gene3D" id="3.30.300.130">
    <property type="entry name" value="Fe-S cluster assembly (FSCA)"/>
    <property type="match status" value="2"/>
</dbReference>
<dbReference type="InterPro" id="IPR001075">
    <property type="entry name" value="NIF_FeS_clus_asmbl_NifU_C"/>
</dbReference>
<dbReference type="InterPro" id="IPR034904">
    <property type="entry name" value="FSCA_dom_sf"/>
</dbReference>
<dbReference type="PhylomeDB" id="A0A0G4GLV4"/>
<organism evidence="3">
    <name type="scientific">Chromera velia CCMP2878</name>
    <dbReference type="NCBI Taxonomy" id="1169474"/>
    <lineage>
        <taxon>Eukaryota</taxon>
        <taxon>Sar</taxon>
        <taxon>Alveolata</taxon>
        <taxon>Colpodellida</taxon>
        <taxon>Chromeraceae</taxon>
        <taxon>Chromera</taxon>
    </lineage>
</organism>
<dbReference type="SUPFAM" id="SSF117916">
    <property type="entry name" value="Fe-S cluster assembly (FSCA) domain-like"/>
    <property type="match status" value="1"/>
</dbReference>
<dbReference type="GO" id="GO:0016226">
    <property type="term" value="P:iron-sulfur cluster assembly"/>
    <property type="evidence" value="ECO:0007669"/>
    <property type="project" value="InterPro"/>
</dbReference>
<feature type="domain" description="NIF system FeS cluster assembly NifU C-terminal" evidence="2">
    <location>
        <begin position="65"/>
        <end position="129"/>
    </location>
</feature>
<dbReference type="Pfam" id="PF01106">
    <property type="entry name" value="NifU"/>
    <property type="match status" value="1"/>
</dbReference>
<evidence type="ECO:0000259" key="2">
    <source>
        <dbReference type="Pfam" id="PF01106"/>
    </source>
</evidence>
<dbReference type="AlphaFoldDB" id="A0A0G4GLV4"/>
<evidence type="ECO:0000313" key="3">
    <source>
        <dbReference type="EMBL" id="CEM31103.1"/>
    </source>
</evidence>
<dbReference type="PANTHER" id="PTHR11178:SF25">
    <property type="entry name" value="NIFU-LIKE PROTEIN 3, CHLOROPLASTIC"/>
    <property type="match status" value="1"/>
</dbReference>
<evidence type="ECO:0000256" key="1">
    <source>
        <dbReference type="ARBA" id="ARBA00006420"/>
    </source>
</evidence>
<gene>
    <name evidence="3" type="ORF">Cvel_22466</name>
</gene>
<dbReference type="GO" id="GO:0005739">
    <property type="term" value="C:mitochondrion"/>
    <property type="evidence" value="ECO:0007669"/>
    <property type="project" value="TreeGrafter"/>
</dbReference>
<proteinExistence type="inferred from homology"/>
<dbReference type="GO" id="GO:0005198">
    <property type="term" value="F:structural molecule activity"/>
    <property type="evidence" value="ECO:0007669"/>
    <property type="project" value="UniProtKB-ARBA"/>
</dbReference>
<comment type="similarity">
    <text evidence="1">Belongs to the NifU family.</text>
</comment>
<dbReference type="GO" id="GO:0009536">
    <property type="term" value="C:plastid"/>
    <property type="evidence" value="ECO:0007669"/>
    <property type="project" value="UniProtKB-ARBA"/>
</dbReference>
<dbReference type="FunFam" id="3.30.300.130:FF:000003">
    <property type="entry name" value="NifU-like protein 3, chloroplastic"/>
    <property type="match status" value="1"/>
</dbReference>
<dbReference type="GO" id="GO:0005506">
    <property type="term" value="F:iron ion binding"/>
    <property type="evidence" value="ECO:0007669"/>
    <property type="project" value="InterPro"/>
</dbReference>
<protein>
    <recommendedName>
        <fullName evidence="2">NIF system FeS cluster assembly NifU C-terminal domain-containing protein</fullName>
    </recommendedName>
</protein>
<dbReference type="PANTHER" id="PTHR11178">
    <property type="entry name" value="IRON-SULFUR CLUSTER SCAFFOLD PROTEIN NFU-RELATED"/>
    <property type="match status" value="1"/>
</dbReference>
<dbReference type="VEuPathDB" id="CryptoDB:Cvel_22466"/>